<gene>
    <name evidence="1" type="ORF">CLHUN_09550</name>
</gene>
<proteinExistence type="predicted"/>
<keyword evidence="2" id="KW-1185">Reference proteome</keyword>
<evidence type="ECO:0000313" key="2">
    <source>
        <dbReference type="Proteomes" id="UP000191554"/>
    </source>
</evidence>
<dbReference type="RefSeq" id="WP_080063399.1">
    <property type="nucleotide sequence ID" value="NZ_MZGX01000004.1"/>
</dbReference>
<comment type="caution">
    <text evidence="1">The sequence shown here is derived from an EMBL/GenBank/DDBJ whole genome shotgun (WGS) entry which is preliminary data.</text>
</comment>
<reference evidence="1 2" key="1">
    <citation type="submission" date="2017-03" db="EMBL/GenBank/DDBJ databases">
        <title>Genome sequence of Clostridium hungatei DSM 14427.</title>
        <authorList>
            <person name="Poehlein A."/>
            <person name="Daniel R."/>
        </authorList>
    </citation>
    <scope>NUCLEOTIDE SEQUENCE [LARGE SCALE GENOMIC DNA]</scope>
    <source>
        <strain evidence="1 2">DSM 14427</strain>
    </source>
</reference>
<evidence type="ECO:0008006" key="3">
    <source>
        <dbReference type="Google" id="ProtNLM"/>
    </source>
</evidence>
<dbReference type="Proteomes" id="UP000191554">
    <property type="component" value="Unassembled WGS sequence"/>
</dbReference>
<dbReference type="STRING" id="48256.CLHUN_09550"/>
<accession>A0A1V4SQ34</accession>
<dbReference type="EMBL" id="MZGX01000004">
    <property type="protein sequence ID" value="OPX45576.1"/>
    <property type="molecule type" value="Genomic_DNA"/>
</dbReference>
<sequence>MDILQTEFNFTLPKGFVDETGTVHKQGIMRLATAADEIMPLRDARVQQNPAYLSVILLSRVVTSLGTLKMITPRIIEELYTSDFSYLQELYNRINQNGSNIIKTKCPKCDYSFEAEAENLGE</sequence>
<dbReference type="OrthoDB" id="9802230at2"/>
<organism evidence="1 2">
    <name type="scientific">Ruminiclostridium hungatei</name>
    <name type="common">Clostridium hungatei</name>
    <dbReference type="NCBI Taxonomy" id="48256"/>
    <lineage>
        <taxon>Bacteria</taxon>
        <taxon>Bacillati</taxon>
        <taxon>Bacillota</taxon>
        <taxon>Clostridia</taxon>
        <taxon>Eubacteriales</taxon>
        <taxon>Oscillospiraceae</taxon>
        <taxon>Ruminiclostridium</taxon>
    </lineage>
</organism>
<dbReference type="AlphaFoldDB" id="A0A1V4SQ34"/>
<name>A0A1V4SQ34_RUMHU</name>
<protein>
    <recommendedName>
        <fullName evidence="3">Phage tail assembly protein</fullName>
    </recommendedName>
</protein>
<evidence type="ECO:0000313" key="1">
    <source>
        <dbReference type="EMBL" id="OPX45576.1"/>
    </source>
</evidence>